<proteinExistence type="predicted"/>
<reference evidence="2" key="1">
    <citation type="submission" date="2021-01" db="EMBL/GenBank/DDBJ databases">
        <authorList>
            <person name="Corre E."/>
            <person name="Pelletier E."/>
            <person name="Niang G."/>
            <person name="Scheremetjew M."/>
            <person name="Finn R."/>
            <person name="Kale V."/>
            <person name="Holt S."/>
            <person name="Cochrane G."/>
            <person name="Meng A."/>
            <person name="Brown T."/>
            <person name="Cohen L."/>
        </authorList>
    </citation>
    <scope>NUCLEOTIDE SEQUENCE</scope>
    <source>
        <strain evidence="2">RCC3387</strain>
    </source>
</reference>
<keyword evidence="1" id="KW-1133">Transmembrane helix</keyword>
<sequence>MTFADGAASAACLAVAGIACALMSAYFWIISFMDPSLNFMSGLYGAVGIVAYSRCGQAGSEVEPFWWRWVFNEALACVPDDVQMVHRFVATRRQCVDDDAVAAV</sequence>
<dbReference type="EMBL" id="HBGW01072974">
    <property type="protein sequence ID" value="CAD9623581.1"/>
    <property type="molecule type" value="Transcribed_RNA"/>
</dbReference>
<gene>
    <name evidence="2" type="ORF">BRAN1462_LOCUS46526</name>
</gene>
<name>A0A7S2PWE8_9DINO</name>
<feature type="transmembrane region" description="Helical" evidence="1">
    <location>
        <begin position="6"/>
        <end position="30"/>
    </location>
</feature>
<keyword evidence="1" id="KW-0472">Membrane</keyword>
<evidence type="ECO:0000313" key="2">
    <source>
        <dbReference type="EMBL" id="CAD9623581.1"/>
    </source>
</evidence>
<accession>A0A7S2PWE8</accession>
<protein>
    <submittedName>
        <fullName evidence="2">Uncharacterized protein</fullName>
    </submittedName>
</protein>
<dbReference type="AlphaFoldDB" id="A0A7S2PWE8"/>
<keyword evidence="1" id="KW-0812">Transmembrane</keyword>
<organism evidence="2">
    <name type="scientific">Zooxanthella nutricula</name>
    <dbReference type="NCBI Taxonomy" id="1333877"/>
    <lineage>
        <taxon>Eukaryota</taxon>
        <taxon>Sar</taxon>
        <taxon>Alveolata</taxon>
        <taxon>Dinophyceae</taxon>
        <taxon>Peridiniales</taxon>
        <taxon>Peridiniales incertae sedis</taxon>
        <taxon>Zooxanthella</taxon>
    </lineage>
</organism>
<evidence type="ECO:0000256" key="1">
    <source>
        <dbReference type="SAM" id="Phobius"/>
    </source>
</evidence>